<dbReference type="InterPro" id="IPR006665">
    <property type="entry name" value="OmpA-like"/>
</dbReference>
<accession>A0A382YP64</accession>
<comment type="subcellular location">
    <subcellularLocation>
        <location evidence="1">Cell outer membrane</location>
    </subcellularLocation>
</comment>
<evidence type="ECO:0000256" key="1">
    <source>
        <dbReference type="ARBA" id="ARBA00004442"/>
    </source>
</evidence>
<dbReference type="InterPro" id="IPR036737">
    <property type="entry name" value="OmpA-like_sf"/>
</dbReference>
<sequence>ITWAGKDALQSIVVDGVYDVYLLGVNQDEKQQLSSQTQVVIDTKPISFEITADPIILTGLGNKPNASTALVVHAKISEPTQVDHWVLQFFAGEDLVDKADGKGNPSSPLILDFQKQHVINLDIEHSCVLILCDLAGNCATQLVKIQLIDLREKVVHGRQEKRGLVLTLPGIIFDTDSAKVKSGFHGTLLQISDAISAYPKAHVIIEGHTDDVGDTNYNLVLSEKRANAVMDYLIANFAVDQNRISSVGYGETRRITENDTPE</sequence>
<dbReference type="GO" id="GO:0009279">
    <property type="term" value="C:cell outer membrane"/>
    <property type="evidence" value="ECO:0007669"/>
    <property type="project" value="UniProtKB-SubCell"/>
</dbReference>
<feature type="domain" description="OmpA-like" evidence="4">
    <location>
        <begin position="160"/>
        <end position="262"/>
    </location>
</feature>
<dbReference type="PANTHER" id="PTHR30329:SF21">
    <property type="entry name" value="LIPOPROTEIN YIAD-RELATED"/>
    <property type="match status" value="1"/>
</dbReference>
<protein>
    <recommendedName>
        <fullName evidence="4">OmpA-like domain-containing protein</fullName>
    </recommendedName>
</protein>
<dbReference type="PANTHER" id="PTHR30329">
    <property type="entry name" value="STATOR ELEMENT OF FLAGELLAR MOTOR COMPLEX"/>
    <property type="match status" value="1"/>
</dbReference>
<keyword evidence="2" id="KW-0472">Membrane</keyword>
<evidence type="ECO:0000259" key="4">
    <source>
        <dbReference type="PROSITE" id="PS51123"/>
    </source>
</evidence>
<feature type="non-terminal residue" evidence="5">
    <location>
        <position position="262"/>
    </location>
</feature>
<proteinExistence type="predicted"/>
<name>A0A382YP64_9ZZZZ</name>
<evidence type="ECO:0000256" key="3">
    <source>
        <dbReference type="ARBA" id="ARBA00023237"/>
    </source>
</evidence>
<dbReference type="AlphaFoldDB" id="A0A382YP64"/>
<feature type="non-terminal residue" evidence="5">
    <location>
        <position position="1"/>
    </location>
</feature>
<dbReference type="Pfam" id="PF00691">
    <property type="entry name" value="OmpA"/>
    <property type="match status" value="1"/>
</dbReference>
<keyword evidence="3" id="KW-0998">Cell outer membrane</keyword>
<dbReference type="PROSITE" id="PS51123">
    <property type="entry name" value="OMPA_2"/>
    <property type="match status" value="1"/>
</dbReference>
<dbReference type="CDD" id="cd07185">
    <property type="entry name" value="OmpA_C-like"/>
    <property type="match status" value="1"/>
</dbReference>
<reference evidence="5" key="1">
    <citation type="submission" date="2018-05" db="EMBL/GenBank/DDBJ databases">
        <authorList>
            <person name="Lanie J.A."/>
            <person name="Ng W.-L."/>
            <person name="Kazmierczak K.M."/>
            <person name="Andrzejewski T.M."/>
            <person name="Davidsen T.M."/>
            <person name="Wayne K.J."/>
            <person name="Tettelin H."/>
            <person name="Glass J.I."/>
            <person name="Rusch D."/>
            <person name="Podicherti R."/>
            <person name="Tsui H.-C.T."/>
            <person name="Winkler M.E."/>
        </authorList>
    </citation>
    <scope>NUCLEOTIDE SEQUENCE</scope>
</reference>
<dbReference type="InterPro" id="IPR050330">
    <property type="entry name" value="Bact_OuterMem_StrucFunc"/>
</dbReference>
<dbReference type="Gene3D" id="3.30.1330.60">
    <property type="entry name" value="OmpA-like domain"/>
    <property type="match status" value="1"/>
</dbReference>
<dbReference type="InterPro" id="IPR006664">
    <property type="entry name" value="OMP_bac"/>
</dbReference>
<dbReference type="EMBL" id="UINC01177268">
    <property type="protein sequence ID" value="SVD84821.1"/>
    <property type="molecule type" value="Genomic_DNA"/>
</dbReference>
<dbReference type="SUPFAM" id="SSF103088">
    <property type="entry name" value="OmpA-like"/>
    <property type="match status" value="1"/>
</dbReference>
<dbReference type="PRINTS" id="PR01021">
    <property type="entry name" value="OMPADOMAIN"/>
</dbReference>
<evidence type="ECO:0000313" key="5">
    <source>
        <dbReference type="EMBL" id="SVD84821.1"/>
    </source>
</evidence>
<gene>
    <name evidence="5" type="ORF">METZ01_LOCUS437675</name>
</gene>
<organism evidence="5">
    <name type="scientific">marine metagenome</name>
    <dbReference type="NCBI Taxonomy" id="408172"/>
    <lineage>
        <taxon>unclassified sequences</taxon>
        <taxon>metagenomes</taxon>
        <taxon>ecological metagenomes</taxon>
    </lineage>
</organism>
<evidence type="ECO:0000256" key="2">
    <source>
        <dbReference type="ARBA" id="ARBA00023136"/>
    </source>
</evidence>